<dbReference type="InterPro" id="IPR013154">
    <property type="entry name" value="ADH-like_N"/>
</dbReference>
<dbReference type="Gene3D" id="3.90.180.10">
    <property type="entry name" value="Medium-chain alcohol dehydrogenases, catalytic domain"/>
    <property type="match status" value="1"/>
</dbReference>
<evidence type="ECO:0000313" key="2">
    <source>
        <dbReference type="EMBL" id="KZL42677.1"/>
    </source>
</evidence>
<dbReference type="Gene3D" id="3.40.50.720">
    <property type="entry name" value="NAD(P)-binding Rossmann-like Domain"/>
    <property type="match status" value="1"/>
</dbReference>
<organism evidence="2 3">
    <name type="scientific">Secundilactobacillus collinoides</name>
    <name type="common">Lactobacillus collinoides</name>
    <dbReference type="NCBI Taxonomy" id="33960"/>
    <lineage>
        <taxon>Bacteria</taxon>
        <taxon>Bacillati</taxon>
        <taxon>Bacillota</taxon>
        <taxon>Bacilli</taxon>
        <taxon>Lactobacillales</taxon>
        <taxon>Lactobacillaceae</taxon>
        <taxon>Secundilactobacillus</taxon>
    </lineage>
</organism>
<dbReference type="InterPro" id="IPR014182">
    <property type="entry name" value="ADH_Zn_typ-1"/>
</dbReference>
<dbReference type="SUPFAM" id="SSF50129">
    <property type="entry name" value="GroES-like"/>
    <property type="match status" value="1"/>
</dbReference>
<evidence type="ECO:0000313" key="3">
    <source>
        <dbReference type="Proteomes" id="UP000076480"/>
    </source>
</evidence>
<dbReference type="SUPFAM" id="SSF51735">
    <property type="entry name" value="NAD(P)-binding Rossmann-fold domains"/>
    <property type="match status" value="1"/>
</dbReference>
<dbReference type="OrthoDB" id="9792162at2"/>
<dbReference type="CDD" id="cd08252">
    <property type="entry name" value="AL_MDR"/>
    <property type="match status" value="1"/>
</dbReference>
<dbReference type="InterPro" id="IPR052585">
    <property type="entry name" value="Lipid_raft_assoc_Zn_ADH"/>
</dbReference>
<name>A0A166HH27_SECCO</name>
<dbReference type="EMBL" id="JYDC01000022">
    <property type="protein sequence ID" value="KZL42677.1"/>
    <property type="molecule type" value="Genomic_DNA"/>
</dbReference>
<gene>
    <name evidence="2" type="ORF">TY91_04290</name>
</gene>
<dbReference type="GO" id="GO:0008270">
    <property type="term" value="F:zinc ion binding"/>
    <property type="evidence" value="ECO:0007669"/>
    <property type="project" value="InterPro"/>
</dbReference>
<dbReference type="InterPro" id="IPR036291">
    <property type="entry name" value="NAD(P)-bd_dom_sf"/>
</dbReference>
<proteinExistence type="predicted"/>
<reference evidence="2 3" key="1">
    <citation type="submission" date="2015-02" db="EMBL/GenBank/DDBJ databases">
        <title>Draft genome sequence of Lactobacillus collinoides CUPV2371 isolated from a natural cider, the first genome sequence of a strain of this species.</title>
        <authorList>
            <person name="Puertas A.I."/>
            <person name="Spano G."/>
            <person name="Capozzi V."/>
            <person name="Lamontanara A."/>
            <person name="Orru L."/>
            <person name="Duenas M.T."/>
        </authorList>
    </citation>
    <scope>NUCLEOTIDE SEQUENCE [LARGE SCALE GENOMIC DNA]</scope>
    <source>
        <strain evidence="2 3">237</strain>
    </source>
</reference>
<evidence type="ECO:0000259" key="1">
    <source>
        <dbReference type="SMART" id="SM00829"/>
    </source>
</evidence>
<dbReference type="InterPro" id="IPR011032">
    <property type="entry name" value="GroES-like_sf"/>
</dbReference>
<dbReference type="AlphaFoldDB" id="A0A166HH27"/>
<accession>A0A166HH27</accession>
<comment type="caution">
    <text evidence="2">The sequence shown here is derived from an EMBL/GenBank/DDBJ whole genome shotgun (WGS) entry which is preliminary data.</text>
</comment>
<dbReference type="SMART" id="SM00829">
    <property type="entry name" value="PKS_ER"/>
    <property type="match status" value="1"/>
</dbReference>
<dbReference type="PANTHER" id="PTHR43482:SF1">
    <property type="entry name" value="PROTEIN AST1-RELATED"/>
    <property type="match status" value="1"/>
</dbReference>
<sequence length="330" mass="35837">MKTVAVNENRDLVDVEIARPTPRPHDVLVQIKAISINPIDIKRIHRITPDDPRVLGYDALGEVVATGSDAHQYQIGDVIFYAGGTNRNGSYADYQLVDERLTALAPTKTMVAEAAAMPLTWLTAYEILVDKLGYQPAQGANKNDTILVINGAGGAGSVLTQFANWLGLTVIATASPRNFDWLRTHGTVVCIDYHGDIQAQLNDAGYQSVDAVVNFFDTAGYFDIAREIVRPFGHLVNVALTPEPIDIIRLQAKSLSFDWELMFTKSSLGYDMASQGQALALLSRLLDNGDIKTTLTKRVVAPINATTIGQTHALLKANAVVGKIVVEVPK</sequence>
<dbReference type="RefSeq" id="WP_063285281.1">
    <property type="nucleotide sequence ID" value="NZ_JYDC01000022.1"/>
</dbReference>
<keyword evidence="3" id="KW-1185">Reference proteome</keyword>
<protein>
    <recommendedName>
        <fullName evidence="1">Enoyl reductase (ER) domain-containing protein</fullName>
    </recommendedName>
</protein>
<dbReference type="InterPro" id="IPR020843">
    <property type="entry name" value="ER"/>
</dbReference>
<feature type="domain" description="Enoyl reductase (ER)" evidence="1">
    <location>
        <begin position="5"/>
        <end position="326"/>
    </location>
</feature>
<dbReference type="Pfam" id="PF08240">
    <property type="entry name" value="ADH_N"/>
    <property type="match status" value="1"/>
</dbReference>
<dbReference type="Pfam" id="PF13602">
    <property type="entry name" value="ADH_zinc_N_2"/>
    <property type="match status" value="1"/>
</dbReference>
<dbReference type="PATRIC" id="fig|33960.6.peg.1324"/>
<dbReference type="Proteomes" id="UP000076480">
    <property type="component" value="Unassembled WGS sequence"/>
</dbReference>
<dbReference type="PANTHER" id="PTHR43482">
    <property type="entry name" value="PROTEIN AST1-RELATED"/>
    <property type="match status" value="1"/>
</dbReference>
<dbReference type="GO" id="GO:0016491">
    <property type="term" value="F:oxidoreductase activity"/>
    <property type="evidence" value="ECO:0007669"/>
    <property type="project" value="InterPro"/>
</dbReference>